<organism evidence="1 2">
    <name type="scientific">Rattus norvegicus</name>
    <name type="common">Rat</name>
    <dbReference type="NCBI Taxonomy" id="10116"/>
    <lineage>
        <taxon>Eukaryota</taxon>
        <taxon>Metazoa</taxon>
        <taxon>Chordata</taxon>
        <taxon>Craniata</taxon>
        <taxon>Vertebrata</taxon>
        <taxon>Euteleostomi</taxon>
        <taxon>Mammalia</taxon>
        <taxon>Eutheria</taxon>
        <taxon>Euarchontoglires</taxon>
        <taxon>Glires</taxon>
        <taxon>Rodentia</taxon>
        <taxon>Myomorpha</taxon>
        <taxon>Muroidea</taxon>
        <taxon>Muridae</taxon>
        <taxon>Murinae</taxon>
        <taxon>Rattus</taxon>
    </lineage>
</organism>
<dbReference type="Proteomes" id="UP000234681">
    <property type="component" value="Chromosome 2"/>
</dbReference>
<protein>
    <submittedName>
        <fullName evidence="1">RCG41500</fullName>
    </submittedName>
</protein>
<name>A6IH89_RAT</name>
<proteinExistence type="predicted"/>
<evidence type="ECO:0000313" key="2">
    <source>
        <dbReference type="Proteomes" id="UP000234681"/>
    </source>
</evidence>
<evidence type="ECO:0000313" key="1">
    <source>
        <dbReference type="EMBL" id="EDM01037.1"/>
    </source>
</evidence>
<reference evidence="2" key="1">
    <citation type="submission" date="2005-09" db="EMBL/GenBank/DDBJ databases">
        <authorList>
            <person name="Mural R.J."/>
            <person name="Li P.W."/>
            <person name="Adams M.D."/>
            <person name="Amanatides P.G."/>
            <person name="Baden-Tillson H."/>
            <person name="Barnstead M."/>
            <person name="Chin S.H."/>
            <person name="Dew I."/>
            <person name="Evans C.A."/>
            <person name="Ferriera S."/>
            <person name="Flanigan M."/>
            <person name="Fosler C."/>
            <person name="Glodek A."/>
            <person name="Gu Z."/>
            <person name="Holt R.A."/>
            <person name="Jennings D."/>
            <person name="Kraft C.L."/>
            <person name="Lu F."/>
            <person name="Nguyen T."/>
            <person name="Nusskern D.R."/>
            <person name="Pfannkoch C.M."/>
            <person name="Sitter C."/>
            <person name="Sutton G.G."/>
            <person name="Venter J.C."/>
            <person name="Wang Z."/>
            <person name="Woodage T."/>
            <person name="Zheng X.H."/>
            <person name="Zhong F."/>
        </authorList>
    </citation>
    <scope>NUCLEOTIDE SEQUENCE [LARGE SCALE GENOMIC DNA]</scope>
    <source>
        <strain>BN</strain>
        <strain evidence="2">Sprague-Dawley</strain>
    </source>
</reference>
<feature type="non-terminal residue" evidence="1">
    <location>
        <position position="1"/>
    </location>
</feature>
<accession>A6IH89</accession>
<dbReference type="EMBL" id="CH473961">
    <property type="protein sequence ID" value="EDM01037.1"/>
    <property type="molecule type" value="Genomic_DNA"/>
</dbReference>
<sequence length="10" mass="1128">VGFSEFSSIR</sequence>
<feature type="non-terminal residue" evidence="1">
    <location>
        <position position="10"/>
    </location>
</feature>
<gene>
    <name evidence="1" type="ORF">rCG_41500</name>
</gene>